<dbReference type="EMBL" id="JBKBDD010000014">
    <property type="protein sequence ID" value="MFN6547211.1"/>
    <property type="molecule type" value="Genomic_DNA"/>
</dbReference>
<dbReference type="PRINTS" id="PR00035">
    <property type="entry name" value="HTHGNTR"/>
</dbReference>
<evidence type="ECO:0000259" key="4">
    <source>
        <dbReference type="PROSITE" id="PS50949"/>
    </source>
</evidence>
<dbReference type="InterPro" id="IPR028978">
    <property type="entry name" value="Chorismate_lyase_/UTRA_dom_sf"/>
</dbReference>
<evidence type="ECO:0000256" key="3">
    <source>
        <dbReference type="ARBA" id="ARBA00023163"/>
    </source>
</evidence>
<keyword evidence="3" id="KW-0804">Transcription</keyword>
<evidence type="ECO:0000256" key="1">
    <source>
        <dbReference type="ARBA" id="ARBA00023015"/>
    </source>
</evidence>
<name>A0ABW9LKQ6_9MYCO</name>
<dbReference type="CDD" id="cd07377">
    <property type="entry name" value="WHTH_GntR"/>
    <property type="match status" value="1"/>
</dbReference>
<dbReference type="InterPro" id="IPR050679">
    <property type="entry name" value="Bact_HTH_transcr_reg"/>
</dbReference>
<dbReference type="InterPro" id="IPR011663">
    <property type="entry name" value="UTRA"/>
</dbReference>
<dbReference type="RefSeq" id="WP_409545028.1">
    <property type="nucleotide sequence ID" value="NZ_JBKBDD010000014.1"/>
</dbReference>
<feature type="domain" description="HTH gntR-type" evidence="4">
    <location>
        <begin position="10"/>
        <end position="80"/>
    </location>
</feature>
<dbReference type="SMART" id="SM00866">
    <property type="entry name" value="UTRA"/>
    <property type="match status" value="1"/>
</dbReference>
<keyword evidence="6" id="KW-1185">Reference proteome</keyword>
<accession>A0ABW9LKQ6</accession>
<dbReference type="InterPro" id="IPR036388">
    <property type="entry name" value="WH-like_DNA-bd_sf"/>
</dbReference>
<evidence type="ECO:0000313" key="5">
    <source>
        <dbReference type="EMBL" id="MFN6547211.1"/>
    </source>
</evidence>
<reference evidence="5 6" key="1">
    <citation type="submission" date="2024-12" db="EMBL/GenBank/DDBJ databases">
        <title>The coexistence of Mycolicibacterium septicum and Mycolicibacterium nivoides in clinical samples.</title>
        <authorList>
            <person name="Wang C."/>
            <person name="Feng Y."/>
            <person name="Zong Z."/>
        </authorList>
    </citation>
    <scope>NUCLEOTIDE SEQUENCE [LARGE SCALE GENOMIC DNA]</scope>
    <source>
        <strain evidence="5 6">120309</strain>
    </source>
</reference>
<dbReference type="PANTHER" id="PTHR44846">
    <property type="entry name" value="MANNOSYL-D-GLYCERATE TRANSPORT/METABOLISM SYSTEM REPRESSOR MNGR-RELATED"/>
    <property type="match status" value="1"/>
</dbReference>
<proteinExistence type="predicted"/>
<keyword evidence="2" id="KW-0238">DNA-binding</keyword>
<protein>
    <submittedName>
        <fullName evidence="5">GntR family transcriptional regulator</fullName>
    </submittedName>
</protein>
<dbReference type="SUPFAM" id="SSF64288">
    <property type="entry name" value="Chorismate lyase-like"/>
    <property type="match status" value="1"/>
</dbReference>
<evidence type="ECO:0000256" key="2">
    <source>
        <dbReference type="ARBA" id="ARBA00023125"/>
    </source>
</evidence>
<evidence type="ECO:0000313" key="6">
    <source>
        <dbReference type="Proteomes" id="UP001635816"/>
    </source>
</evidence>
<dbReference type="SUPFAM" id="SSF46785">
    <property type="entry name" value="Winged helix' DNA-binding domain"/>
    <property type="match status" value="1"/>
</dbReference>
<dbReference type="PANTHER" id="PTHR44846:SF1">
    <property type="entry name" value="MANNOSYL-D-GLYCERATE TRANSPORT_METABOLISM SYSTEM REPRESSOR MNGR-RELATED"/>
    <property type="match status" value="1"/>
</dbReference>
<dbReference type="InterPro" id="IPR036390">
    <property type="entry name" value="WH_DNA-bd_sf"/>
</dbReference>
<dbReference type="Pfam" id="PF07702">
    <property type="entry name" value="UTRA"/>
    <property type="match status" value="1"/>
</dbReference>
<dbReference type="Gene3D" id="1.10.10.10">
    <property type="entry name" value="Winged helix-like DNA-binding domain superfamily/Winged helix DNA-binding domain"/>
    <property type="match status" value="1"/>
</dbReference>
<dbReference type="Pfam" id="PF00392">
    <property type="entry name" value="GntR"/>
    <property type="match status" value="1"/>
</dbReference>
<dbReference type="InterPro" id="IPR000524">
    <property type="entry name" value="Tscrpt_reg_HTH_GntR"/>
</dbReference>
<dbReference type="PROSITE" id="PS50949">
    <property type="entry name" value="HTH_GNTR"/>
    <property type="match status" value="1"/>
</dbReference>
<sequence>MAQAVADGHERSPDDIRRAIVSAISSGTFVSGQRLGSERVLAAEYGVTRAAIRQALDDLERDEVVRRVQGRGGGVFVASPKIERDLSKVMGIPALLREQGLTAGTRVVKTALVPADRTTADALGLNEGVMVYELVRLRLAEGMPISFETAKLPAARFPGLLERPLGVSIFELLASEYDTQAHESVERIEVEQADAREAKLLGIDPHGALLAITRTTSDQDGVPFEFSLDLFRADRIRIVVRTPGVPAINAHCSDGKHEQIELTAIPDRATPKRKRAPR</sequence>
<dbReference type="SMART" id="SM00345">
    <property type="entry name" value="HTH_GNTR"/>
    <property type="match status" value="1"/>
</dbReference>
<dbReference type="Gene3D" id="3.40.1410.10">
    <property type="entry name" value="Chorismate lyase-like"/>
    <property type="match status" value="1"/>
</dbReference>
<organism evidence="5 6">
    <name type="scientific">Mycolicibacterium nivoides</name>
    <dbReference type="NCBI Taxonomy" id="2487344"/>
    <lineage>
        <taxon>Bacteria</taxon>
        <taxon>Bacillati</taxon>
        <taxon>Actinomycetota</taxon>
        <taxon>Actinomycetes</taxon>
        <taxon>Mycobacteriales</taxon>
        <taxon>Mycobacteriaceae</taxon>
        <taxon>Mycolicibacterium</taxon>
    </lineage>
</organism>
<gene>
    <name evidence="5" type="ORF">ACK4CT_28840</name>
</gene>
<comment type="caution">
    <text evidence="5">The sequence shown here is derived from an EMBL/GenBank/DDBJ whole genome shotgun (WGS) entry which is preliminary data.</text>
</comment>
<keyword evidence="1" id="KW-0805">Transcription regulation</keyword>
<dbReference type="Proteomes" id="UP001635816">
    <property type="component" value="Unassembled WGS sequence"/>
</dbReference>